<accession>A0A0E9PP18</accession>
<proteinExistence type="predicted"/>
<dbReference type="EMBL" id="GBXM01102530">
    <property type="protein sequence ID" value="JAH06047.1"/>
    <property type="molecule type" value="Transcribed_RNA"/>
</dbReference>
<reference evidence="2" key="1">
    <citation type="submission" date="2014-11" db="EMBL/GenBank/DDBJ databases">
        <authorList>
            <person name="Amaro Gonzalez C."/>
        </authorList>
    </citation>
    <scope>NUCLEOTIDE SEQUENCE</scope>
</reference>
<reference evidence="2" key="2">
    <citation type="journal article" date="2015" name="Fish Shellfish Immunol.">
        <title>Early steps in the European eel (Anguilla anguilla)-Vibrio vulnificus interaction in the gills: Role of the RtxA13 toxin.</title>
        <authorList>
            <person name="Callol A."/>
            <person name="Pajuelo D."/>
            <person name="Ebbesson L."/>
            <person name="Teles M."/>
            <person name="MacKenzie S."/>
            <person name="Amaro C."/>
        </authorList>
    </citation>
    <scope>NUCLEOTIDE SEQUENCE</scope>
</reference>
<keyword evidence="1" id="KW-0812">Transmembrane</keyword>
<evidence type="ECO:0000313" key="2">
    <source>
        <dbReference type="EMBL" id="JAH06047.1"/>
    </source>
</evidence>
<name>A0A0E9PP18_ANGAN</name>
<protein>
    <submittedName>
        <fullName evidence="2">Uncharacterized protein</fullName>
    </submittedName>
</protein>
<evidence type="ECO:0000256" key="1">
    <source>
        <dbReference type="SAM" id="Phobius"/>
    </source>
</evidence>
<sequence>MLKITFIYLFILLPTGCKISINRYFTLNRKSAQMKWCSEW</sequence>
<organism evidence="2">
    <name type="scientific">Anguilla anguilla</name>
    <name type="common">European freshwater eel</name>
    <name type="synonym">Muraena anguilla</name>
    <dbReference type="NCBI Taxonomy" id="7936"/>
    <lineage>
        <taxon>Eukaryota</taxon>
        <taxon>Metazoa</taxon>
        <taxon>Chordata</taxon>
        <taxon>Craniata</taxon>
        <taxon>Vertebrata</taxon>
        <taxon>Euteleostomi</taxon>
        <taxon>Actinopterygii</taxon>
        <taxon>Neopterygii</taxon>
        <taxon>Teleostei</taxon>
        <taxon>Anguilliformes</taxon>
        <taxon>Anguillidae</taxon>
        <taxon>Anguilla</taxon>
    </lineage>
</organism>
<feature type="transmembrane region" description="Helical" evidence="1">
    <location>
        <begin position="6"/>
        <end position="25"/>
    </location>
</feature>
<keyword evidence="1" id="KW-0472">Membrane</keyword>
<keyword evidence="1" id="KW-1133">Transmembrane helix</keyword>
<dbReference type="AlphaFoldDB" id="A0A0E9PP18"/>